<dbReference type="SUPFAM" id="SSF52540">
    <property type="entry name" value="P-loop containing nucleoside triphosphate hydrolases"/>
    <property type="match status" value="1"/>
</dbReference>
<dbReference type="SUPFAM" id="SSF48452">
    <property type="entry name" value="TPR-like"/>
    <property type="match status" value="2"/>
</dbReference>
<dbReference type="InterPro" id="IPR011990">
    <property type="entry name" value="TPR-like_helical_dom_sf"/>
</dbReference>
<feature type="DNA-binding region" description="OmpR/PhoB-type" evidence="3">
    <location>
        <begin position="1"/>
        <end position="96"/>
    </location>
</feature>
<dbReference type="SMART" id="SM01043">
    <property type="entry name" value="BTAD"/>
    <property type="match status" value="1"/>
</dbReference>
<proteinExistence type="inferred from homology"/>
<dbReference type="RefSeq" id="WP_132876389.1">
    <property type="nucleotide sequence ID" value="NZ_SLXQ01000002.1"/>
</dbReference>
<evidence type="ECO:0000313" key="6">
    <source>
        <dbReference type="Proteomes" id="UP000294911"/>
    </source>
</evidence>
<dbReference type="Proteomes" id="UP000294911">
    <property type="component" value="Unassembled WGS sequence"/>
</dbReference>
<dbReference type="SMART" id="SM00862">
    <property type="entry name" value="Trans_reg_C"/>
    <property type="match status" value="1"/>
</dbReference>
<sequence>MRIEVLGPVRLSAEPGAPVEVAERHLRLLLAALVAANGEPVSTDALIDRLWGESLPANPKKVLRAKLSRLRAVLDKAQPGAREFLTHAGGGYRLTVPSDVVDAGRFQHAIERARGATDGQRKIDGLTEALELWRGEPYGDIADEIWLAPAVAQLRKLRGDALEILVESLVQQGAPEKALSYADGLVAEHATREGLITALMLALYQVGRQHEALAMYESLRHRLAEDLGIDPSPHIRELHGQILRQDPALTRTPGPKPDTAVHARRTNLPAETTPLIGREREGEQVTALLAESRLVTLTGIGGVGKTRLALRLAHDQAAHFTRGAWFIELTELTTTTGDQLGSGERIAALAVTTMELSDQLSTAGSMGRLRQALGAHSTLLVLDNCEHVAAEAAVFVAELLRQVPSARVLATSREPLGLPEEQRFDVGALSTESTASGETSAAVELFIARAKASDPDVALDAHTTAAIAELCRRLDGLPLALELAAGRIRGLSVHDLLARLSDRLNLLRRPGRGVPRRQQTLRGMIDWSWSLLEEAEQTVLRRLAIHPGTLSLAAAEVICADDTYDTDQPVVRPSDVADVLIGLVDRSMVNTVHTPAGVRYGLLESISTYAEEKLDEAGERAAFAQRHLHYYLDLAREADEHIRGPAQRHWLTRLESERNQLRHAFDTAVSAKDGHSAVAMAVRTFWYQWIAGHHANLHRDVNTATTLPGPRDDTYAAAATLAACMNLHRRPGREADLVAEALALFRDDRARARMQWFAGTSLLGIGIRDAGEKHVDESIAILQALGHEWDVAVAASQRDWFLVSNWGVAPRGQPDGRDPETVLRALGDGYGLSQVFGVEYQVAELRGDHRRAADAATRALDICFDLDLRVEASYWFSAAAIAAVRSGDLPLAHERVAQARSLASDVADQNGLLFADFAEANIARCTGDPATARALLDRWLSYHGRLAERDSSAQFERGFLAIQEGDLNQAEDALRHLTARPARDPESPATARMLELTAAVRAARPDAEDLRAAAELLGAADALRARIGAEPSMPERGDIDRIRARVGERLPGGVAH</sequence>
<dbReference type="GO" id="GO:0003677">
    <property type="term" value="F:DNA binding"/>
    <property type="evidence" value="ECO:0007669"/>
    <property type="project" value="UniProtKB-UniRule"/>
</dbReference>
<dbReference type="PROSITE" id="PS51755">
    <property type="entry name" value="OMPR_PHOB"/>
    <property type="match status" value="1"/>
</dbReference>
<evidence type="ECO:0000259" key="4">
    <source>
        <dbReference type="PROSITE" id="PS51755"/>
    </source>
</evidence>
<comment type="similarity">
    <text evidence="1">Belongs to the AfsR/DnrI/RedD regulatory family.</text>
</comment>
<dbReference type="PRINTS" id="PR00364">
    <property type="entry name" value="DISEASERSIST"/>
</dbReference>
<dbReference type="Pfam" id="PF00486">
    <property type="entry name" value="Trans_reg_C"/>
    <property type="match status" value="1"/>
</dbReference>
<dbReference type="InterPro" id="IPR016032">
    <property type="entry name" value="Sig_transdc_resp-reg_C-effctor"/>
</dbReference>
<evidence type="ECO:0000313" key="5">
    <source>
        <dbReference type="EMBL" id="TCP55004.1"/>
    </source>
</evidence>
<dbReference type="AlphaFoldDB" id="A0A4R2R014"/>
<dbReference type="PANTHER" id="PTHR47691:SF3">
    <property type="entry name" value="HTH-TYPE TRANSCRIPTIONAL REGULATOR RV0890C-RELATED"/>
    <property type="match status" value="1"/>
</dbReference>
<keyword evidence="2 3" id="KW-0238">DNA-binding</keyword>
<dbReference type="EMBL" id="SLXQ01000002">
    <property type="protein sequence ID" value="TCP55004.1"/>
    <property type="molecule type" value="Genomic_DNA"/>
</dbReference>
<keyword evidence="6" id="KW-1185">Reference proteome</keyword>
<name>A0A4R2R014_9PSEU</name>
<comment type="caution">
    <text evidence="5">The sequence shown here is derived from an EMBL/GenBank/DDBJ whole genome shotgun (WGS) entry which is preliminary data.</text>
</comment>
<dbReference type="GO" id="GO:0006355">
    <property type="term" value="P:regulation of DNA-templated transcription"/>
    <property type="evidence" value="ECO:0007669"/>
    <property type="project" value="InterPro"/>
</dbReference>
<dbReference type="InterPro" id="IPR005158">
    <property type="entry name" value="BTAD"/>
</dbReference>
<dbReference type="GO" id="GO:0000160">
    <property type="term" value="P:phosphorelay signal transduction system"/>
    <property type="evidence" value="ECO:0007669"/>
    <property type="project" value="InterPro"/>
</dbReference>
<organism evidence="5 6">
    <name type="scientific">Tamaricihabitans halophyticus</name>
    <dbReference type="NCBI Taxonomy" id="1262583"/>
    <lineage>
        <taxon>Bacteria</taxon>
        <taxon>Bacillati</taxon>
        <taxon>Actinomycetota</taxon>
        <taxon>Actinomycetes</taxon>
        <taxon>Pseudonocardiales</taxon>
        <taxon>Pseudonocardiaceae</taxon>
        <taxon>Tamaricihabitans</taxon>
    </lineage>
</organism>
<accession>A0A4R2R014</accession>
<dbReference type="SUPFAM" id="SSF46894">
    <property type="entry name" value="C-terminal effector domain of the bipartite response regulators"/>
    <property type="match status" value="1"/>
</dbReference>
<dbReference type="Gene3D" id="1.10.10.10">
    <property type="entry name" value="Winged helix-like DNA-binding domain superfamily/Winged helix DNA-binding domain"/>
    <property type="match status" value="1"/>
</dbReference>
<dbReference type="OrthoDB" id="9812579at2"/>
<feature type="domain" description="OmpR/PhoB-type" evidence="4">
    <location>
        <begin position="1"/>
        <end position="96"/>
    </location>
</feature>
<evidence type="ECO:0000256" key="3">
    <source>
        <dbReference type="PROSITE-ProRule" id="PRU01091"/>
    </source>
</evidence>
<dbReference type="InterPro" id="IPR001867">
    <property type="entry name" value="OmpR/PhoB-type_DNA-bd"/>
</dbReference>
<protein>
    <submittedName>
        <fullName evidence="5">Putative ATPase</fullName>
    </submittedName>
</protein>
<evidence type="ECO:0000256" key="1">
    <source>
        <dbReference type="ARBA" id="ARBA00005820"/>
    </source>
</evidence>
<evidence type="ECO:0000256" key="2">
    <source>
        <dbReference type="ARBA" id="ARBA00023125"/>
    </source>
</evidence>
<dbReference type="InterPro" id="IPR036388">
    <property type="entry name" value="WH-like_DNA-bd_sf"/>
</dbReference>
<dbReference type="PANTHER" id="PTHR47691">
    <property type="entry name" value="REGULATOR-RELATED"/>
    <property type="match status" value="1"/>
</dbReference>
<dbReference type="Pfam" id="PF03704">
    <property type="entry name" value="BTAD"/>
    <property type="match status" value="1"/>
</dbReference>
<reference evidence="5 6" key="1">
    <citation type="submission" date="2019-03" db="EMBL/GenBank/DDBJ databases">
        <title>Genomic Encyclopedia of Type Strains, Phase IV (KMG-IV): sequencing the most valuable type-strain genomes for metagenomic binning, comparative biology and taxonomic classification.</title>
        <authorList>
            <person name="Goeker M."/>
        </authorList>
    </citation>
    <scope>NUCLEOTIDE SEQUENCE [LARGE SCALE GENOMIC DNA]</scope>
    <source>
        <strain evidence="5 6">DSM 45765</strain>
    </source>
</reference>
<gene>
    <name evidence="5" type="ORF">EV191_102216</name>
</gene>
<dbReference type="InterPro" id="IPR027417">
    <property type="entry name" value="P-loop_NTPase"/>
</dbReference>
<dbReference type="CDD" id="cd15831">
    <property type="entry name" value="BTAD"/>
    <property type="match status" value="1"/>
</dbReference>
<dbReference type="Gene3D" id="3.40.50.300">
    <property type="entry name" value="P-loop containing nucleotide triphosphate hydrolases"/>
    <property type="match status" value="1"/>
</dbReference>
<dbReference type="Gene3D" id="1.25.40.10">
    <property type="entry name" value="Tetratricopeptide repeat domain"/>
    <property type="match status" value="1"/>
</dbReference>